<protein>
    <submittedName>
        <fullName evidence="4">DUF479 domain-containing protein</fullName>
    </submittedName>
</protein>
<organism evidence="4 5">
    <name type="scientific">Lacibacter luteus</name>
    <dbReference type="NCBI Taxonomy" id="2508719"/>
    <lineage>
        <taxon>Bacteria</taxon>
        <taxon>Pseudomonadati</taxon>
        <taxon>Bacteroidota</taxon>
        <taxon>Chitinophagia</taxon>
        <taxon>Chitinophagales</taxon>
        <taxon>Chitinophagaceae</taxon>
        <taxon>Lacibacter</taxon>
    </lineage>
</organism>
<evidence type="ECO:0000256" key="2">
    <source>
        <dbReference type="ARBA" id="ARBA00022801"/>
    </source>
</evidence>
<evidence type="ECO:0000313" key="4">
    <source>
        <dbReference type="EMBL" id="RXK60943.1"/>
    </source>
</evidence>
<dbReference type="PANTHER" id="PTHR38764">
    <property type="entry name" value="ACYL CARRIER PROTEIN PHOSPHODIESTERASE"/>
    <property type="match status" value="1"/>
</dbReference>
<dbReference type="GO" id="GO:0008770">
    <property type="term" value="F:[acyl-carrier-protein] phosphodiesterase activity"/>
    <property type="evidence" value="ECO:0007669"/>
    <property type="project" value="InterPro"/>
</dbReference>
<dbReference type="GO" id="GO:0006633">
    <property type="term" value="P:fatty acid biosynthetic process"/>
    <property type="evidence" value="ECO:0007669"/>
    <property type="project" value="InterPro"/>
</dbReference>
<dbReference type="AlphaFoldDB" id="A0A4Q1CK21"/>
<evidence type="ECO:0000313" key="5">
    <source>
        <dbReference type="Proteomes" id="UP000290204"/>
    </source>
</evidence>
<keyword evidence="5" id="KW-1185">Reference proteome</keyword>
<dbReference type="InterPro" id="IPR007431">
    <property type="entry name" value="ACP_PD"/>
</dbReference>
<sequence length="202" mass="23705">MNYLAHAYLSFQQPELLVGNMISDFVKGKQKLEYAPGIQEGISLHRFIDSYTDEHPATKQAKEIFRPHYRLYAGAFVDVVYDHFLATDPAIFSNNSLEDFAATTYQLLEPYTAVFPERFARMFPYMKTQNWLYHYKDRWGIENSLHGVVRRSAYLTESATAFALFEDRYNDLQICYDWFFPELQAAVKGWINEYKNRTQGTV</sequence>
<dbReference type="PIRSF" id="PIRSF011489">
    <property type="entry name" value="DUF479"/>
    <property type="match status" value="1"/>
</dbReference>
<dbReference type="Proteomes" id="UP000290204">
    <property type="component" value="Unassembled WGS sequence"/>
</dbReference>
<name>A0A4Q1CK21_9BACT</name>
<keyword evidence="1" id="KW-0444">Lipid biosynthesis</keyword>
<reference evidence="4 5" key="1">
    <citation type="submission" date="2019-01" db="EMBL/GenBank/DDBJ databases">
        <title>Lacibacter sp. strain TTM-7.</title>
        <authorList>
            <person name="Chen W.-M."/>
        </authorList>
    </citation>
    <scope>NUCLEOTIDE SEQUENCE [LARGE SCALE GENOMIC DNA]</scope>
    <source>
        <strain evidence="4 5">TTM-7</strain>
    </source>
</reference>
<evidence type="ECO:0000256" key="3">
    <source>
        <dbReference type="ARBA" id="ARBA00023098"/>
    </source>
</evidence>
<keyword evidence="3" id="KW-0443">Lipid metabolism</keyword>
<proteinExistence type="predicted"/>
<dbReference type="RefSeq" id="WP_129130904.1">
    <property type="nucleotide sequence ID" value="NZ_SDHW01000002.1"/>
</dbReference>
<dbReference type="Pfam" id="PF04336">
    <property type="entry name" value="ACP_PD"/>
    <property type="match status" value="1"/>
</dbReference>
<dbReference type="PANTHER" id="PTHR38764:SF1">
    <property type="entry name" value="ACYL CARRIER PROTEIN PHOSPHODIESTERASE"/>
    <property type="match status" value="1"/>
</dbReference>
<dbReference type="EMBL" id="SDHW01000002">
    <property type="protein sequence ID" value="RXK60943.1"/>
    <property type="molecule type" value="Genomic_DNA"/>
</dbReference>
<evidence type="ECO:0000256" key="1">
    <source>
        <dbReference type="ARBA" id="ARBA00022516"/>
    </source>
</evidence>
<comment type="caution">
    <text evidence="4">The sequence shown here is derived from an EMBL/GenBank/DDBJ whole genome shotgun (WGS) entry which is preliminary data.</text>
</comment>
<gene>
    <name evidence="4" type="ORF">ESA94_10840</name>
</gene>
<accession>A0A4Q1CK21</accession>
<keyword evidence="2" id="KW-0378">Hydrolase</keyword>
<dbReference type="OrthoDB" id="8442777at2"/>